<protein>
    <recommendedName>
        <fullName evidence="4">NACHT-NTPase and P-loop NTPases N-terminal domain-containing protein</fullName>
    </recommendedName>
</protein>
<evidence type="ECO:0008006" key="4">
    <source>
        <dbReference type="Google" id="ProtNLM"/>
    </source>
</evidence>
<evidence type="ECO:0000313" key="2">
    <source>
        <dbReference type="EMBL" id="EWY92470.1"/>
    </source>
</evidence>
<proteinExistence type="predicted"/>
<dbReference type="OrthoDB" id="524326at2759"/>
<name>W9IGQ7_FUSOX</name>
<reference evidence="2 3" key="1">
    <citation type="submission" date="2011-06" db="EMBL/GenBank/DDBJ databases">
        <title>The Genome Sequence of Fusarium oxysporum FOSC 3-a.</title>
        <authorList>
            <consortium name="The Broad Institute Genome Sequencing Platform"/>
            <person name="Ma L.-J."/>
            <person name="Gale L.R."/>
            <person name="Schwartz D.C."/>
            <person name="Zhou S."/>
            <person name="Corby-Kistler H."/>
            <person name="Young S.K."/>
            <person name="Zeng Q."/>
            <person name="Gargeya S."/>
            <person name="Fitzgerald M."/>
            <person name="Haas B."/>
            <person name="Abouelleil A."/>
            <person name="Alvarado L."/>
            <person name="Arachchi H.M."/>
            <person name="Berlin A."/>
            <person name="Brown A."/>
            <person name="Chapman S.B."/>
            <person name="Chen Z."/>
            <person name="Dunbar C."/>
            <person name="Freedman E."/>
            <person name="Gearin G."/>
            <person name="Gellesch M."/>
            <person name="Goldberg J."/>
            <person name="Griggs A."/>
            <person name="Gujja S."/>
            <person name="Heiman D."/>
            <person name="Howarth C."/>
            <person name="Larson L."/>
            <person name="Lui A."/>
            <person name="MacDonald P.J.P."/>
            <person name="Mehta T."/>
            <person name="Montmayeur A."/>
            <person name="Murphy C."/>
            <person name="Neiman D."/>
            <person name="Pearson M."/>
            <person name="Priest M."/>
            <person name="Roberts A."/>
            <person name="Saif S."/>
            <person name="Shea T."/>
            <person name="Shenoy N."/>
            <person name="Sisk P."/>
            <person name="Stolte C."/>
            <person name="Sykes S."/>
            <person name="Wortman J."/>
            <person name="Nusbaum C."/>
            <person name="Birren B."/>
        </authorList>
    </citation>
    <scope>NUCLEOTIDE SEQUENCE [LARGE SCALE GENOMIC DNA]</scope>
    <source>
        <strain evidence="3">FOSC 3-a</strain>
    </source>
</reference>
<sequence>MEKLRSSLEAHKSALELALDMIFLSLTKDVKTDTTEILNDTSAIKDDTALILQEIAQLQSRLPDAAAAPNDYILQKFLEDMATYTEKTLDVDMFYSDGMSSRALPIVDEHDHSSPKSPRYDLPILGPQHPVALVASQSNSQNPGDSLKNGINYPASP</sequence>
<dbReference type="EMBL" id="JH717842">
    <property type="protein sequence ID" value="EWY92470.1"/>
    <property type="molecule type" value="Genomic_DNA"/>
</dbReference>
<evidence type="ECO:0000313" key="3">
    <source>
        <dbReference type="Proteomes" id="UP000030753"/>
    </source>
</evidence>
<organism evidence="2 3">
    <name type="scientific">Fusarium oxysporum NRRL 32931</name>
    <dbReference type="NCBI Taxonomy" id="660029"/>
    <lineage>
        <taxon>Eukaryota</taxon>
        <taxon>Fungi</taxon>
        <taxon>Dikarya</taxon>
        <taxon>Ascomycota</taxon>
        <taxon>Pezizomycotina</taxon>
        <taxon>Sordariomycetes</taxon>
        <taxon>Hypocreomycetidae</taxon>
        <taxon>Hypocreales</taxon>
        <taxon>Nectriaceae</taxon>
        <taxon>Fusarium</taxon>
        <taxon>Fusarium oxysporum species complex</taxon>
    </lineage>
</organism>
<evidence type="ECO:0000256" key="1">
    <source>
        <dbReference type="SAM" id="MobiDB-lite"/>
    </source>
</evidence>
<gene>
    <name evidence="2" type="ORF">FOYG_06023</name>
</gene>
<feature type="region of interest" description="Disordered" evidence="1">
    <location>
        <begin position="131"/>
        <end position="157"/>
    </location>
</feature>
<accession>W9IGQ7</accession>
<dbReference type="AlphaFoldDB" id="W9IGQ7"/>
<dbReference type="Proteomes" id="UP000030753">
    <property type="component" value="Unassembled WGS sequence"/>
</dbReference>
<dbReference type="HOGENOM" id="CLU_1677944_0_0_1"/>
<feature type="compositionally biased region" description="Polar residues" evidence="1">
    <location>
        <begin position="135"/>
        <end position="144"/>
    </location>
</feature>